<sequence length="149" mass="15428">MSRSMFVATLGGIGRMPAAPGTWGSAVVLPALLLGREGVLVLALFVAALGWVAVQELLRDQPAEDPGWIVVDEAAGMLIALAGLPADAGWIGAAAAFLLFRAFDILKPWPVSWADRQHGATGVMLDDILAGAIAAILLLLLARLVPGVL</sequence>
<dbReference type="EC" id="3.1.3.27" evidence="1"/>
<keyword evidence="2" id="KW-1133">Transmembrane helix</keyword>
<feature type="transmembrane region" description="Helical" evidence="2">
    <location>
        <begin position="40"/>
        <end position="58"/>
    </location>
</feature>
<keyword evidence="1" id="KW-0443">Lipid metabolism</keyword>
<dbReference type="InterPro" id="IPR007686">
    <property type="entry name" value="YutG/PgpA"/>
</dbReference>
<evidence type="ECO:0000313" key="4">
    <source>
        <dbReference type="EMBL" id="MBR0652300.1"/>
    </source>
</evidence>
<accession>A0ABS5EMP6</accession>
<evidence type="ECO:0000256" key="2">
    <source>
        <dbReference type="SAM" id="Phobius"/>
    </source>
</evidence>
<protein>
    <recommendedName>
        <fullName evidence="1">Phosphatidylglycerophosphatase A</fullName>
        <ecNumber evidence="1">3.1.3.27</ecNumber>
    </recommendedName>
    <alternativeName>
        <fullName evidence="1">Phosphatidylglycerolphosphate phosphatase A</fullName>
    </alternativeName>
</protein>
<evidence type="ECO:0000259" key="3">
    <source>
        <dbReference type="Pfam" id="PF04608"/>
    </source>
</evidence>
<dbReference type="CDD" id="cd06971">
    <property type="entry name" value="PgpA"/>
    <property type="match status" value="1"/>
</dbReference>
<keyword evidence="1" id="KW-0378">Hydrolase</keyword>
<dbReference type="Proteomes" id="UP000698752">
    <property type="component" value="Unassembled WGS sequence"/>
</dbReference>
<dbReference type="SUPFAM" id="SSF101307">
    <property type="entry name" value="YutG-like"/>
    <property type="match status" value="1"/>
</dbReference>
<dbReference type="RefSeq" id="WP_211871017.1">
    <property type="nucleotide sequence ID" value="NZ_JAAEDI010000027.1"/>
</dbReference>
<evidence type="ECO:0000313" key="5">
    <source>
        <dbReference type="Proteomes" id="UP000698752"/>
    </source>
</evidence>
<comment type="caution">
    <text evidence="4">The sequence shown here is derived from an EMBL/GenBank/DDBJ whole genome shotgun (WGS) entry which is preliminary data.</text>
</comment>
<keyword evidence="1" id="KW-0442">Lipid degradation</keyword>
<dbReference type="InterPro" id="IPR026037">
    <property type="entry name" value="PgpA"/>
</dbReference>
<keyword evidence="1 2" id="KW-0472">Membrane</keyword>
<evidence type="ECO:0000256" key="1">
    <source>
        <dbReference type="PIRNR" id="PIRNR006162"/>
    </source>
</evidence>
<keyword evidence="1" id="KW-0479">Metal-binding</keyword>
<comment type="cofactor">
    <cofactor evidence="1">
        <name>Mg(2+)</name>
        <dbReference type="ChEBI" id="CHEBI:18420"/>
    </cofactor>
</comment>
<feature type="transmembrane region" description="Helical" evidence="2">
    <location>
        <begin position="78"/>
        <end position="103"/>
    </location>
</feature>
<comment type="function">
    <text evidence="1">Lipid phosphatase which dephosphorylates phosphatidylglycerophosphate (PGP) to phosphatidylglycerol (PG).</text>
</comment>
<dbReference type="Pfam" id="PF04608">
    <property type="entry name" value="PgpA"/>
    <property type="match status" value="1"/>
</dbReference>
<keyword evidence="5" id="KW-1185">Reference proteome</keyword>
<organism evidence="4 5">
    <name type="scientific">Neoroseomonas terrae</name>
    <dbReference type="NCBI Taxonomy" id="424799"/>
    <lineage>
        <taxon>Bacteria</taxon>
        <taxon>Pseudomonadati</taxon>
        <taxon>Pseudomonadota</taxon>
        <taxon>Alphaproteobacteria</taxon>
        <taxon>Acetobacterales</taxon>
        <taxon>Acetobacteraceae</taxon>
        <taxon>Neoroseomonas</taxon>
    </lineage>
</organism>
<keyword evidence="1" id="KW-0997">Cell inner membrane</keyword>
<keyword evidence="1" id="KW-0460">Magnesium</keyword>
<keyword evidence="1" id="KW-1208">Phospholipid metabolism</keyword>
<dbReference type="PANTHER" id="PTHR36305">
    <property type="entry name" value="PHOSPHATIDYLGLYCEROPHOSPHATASE A"/>
    <property type="match status" value="1"/>
</dbReference>
<comment type="catalytic activity">
    <reaction evidence="1">
        <text>a 1,2-diacyl-sn-glycero-3-phospho-(1'-sn-glycero-3'-phosphate) + H2O = a 1,2-diacyl-sn-glycero-3-phospho-(1'-sn-glycerol) + phosphate</text>
        <dbReference type="Rhea" id="RHEA:33751"/>
        <dbReference type="ChEBI" id="CHEBI:15377"/>
        <dbReference type="ChEBI" id="CHEBI:43474"/>
        <dbReference type="ChEBI" id="CHEBI:60110"/>
        <dbReference type="ChEBI" id="CHEBI:64716"/>
        <dbReference type="EC" id="3.1.3.27"/>
    </reaction>
</comment>
<comment type="subcellular location">
    <subcellularLocation>
        <location evidence="1">Cell inner membrane</location>
        <topology evidence="1">Multi-pass membrane protein</topology>
    </subcellularLocation>
</comment>
<dbReference type="PANTHER" id="PTHR36305:SF1">
    <property type="entry name" value="PHOSPHATIDYLGLYCEROPHOSPHATASE A"/>
    <property type="match status" value="1"/>
</dbReference>
<keyword evidence="1 2" id="KW-0812">Transmembrane</keyword>
<name>A0ABS5EMP6_9PROT</name>
<feature type="domain" description="YutG/PgpA" evidence="3">
    <location>
        <begin position="6"/>
        <end position="141"/>
    </location>
</feature>
<comment type="pathway">
    <text evidence="1">Phospholipid metabolism; phosphatidylglycerol biosynthesis; phosphatidylglycerol from CDP-diacylglycerol: step 2/2.</text>
</comment>
<reference evidence="5" key="1">
    <citation type="journal article" date="2021" name="Syst. Appl. Microbiol.">
        <title>Roseomonas hellenica sp. nov., isolated from roots of wild-growing Alkanna tinctoria.</title>
        <authorList>
            <person name="Rat A."/>
            <person name="Naranjo H.D."/>
            <person name="Lebbe L."/>
            <person name="Cnockaert M."/>
            <person name="Krigas N."/>
            <person name="Grigoriadou K."/>
            <person name="Maloupa E."/>
            <person name="Willems A."/>
        </authorList>
    </citation>
    <scope>NUCLEOTIDE SEQUENCE [LARGE SCALE GENOMIC DNA]</scope>
    <source>
        <strain evidence="5">LMG 31159</strain>
    </source>
</reference>
<proteinExistence type="predicted"/>
<keyword evidence="1" id="KW-0595">Phospholipid degradation</keyword>
<dbReference type="EMBL" id="JAAEDI010000027">
    <property type="protein sequence ID" value="MBR0652300.1"/>
    <property type="molecule type" value="Genomic_DNA"/>
</dbReference>
<gene>
    <name evidence="4" type="ORF">GXW78_21770</name>
</gene>
<dbReference type="InterPro" id="IPR036681">
    <property type="entry name" value="PgpA-like_sf"/>
</dbReference>
<feature type="transmembrane region" description="Helical" evidence="2">
    <location>
        <begin position="123"/>
        <end position="145"/>
    </location>
</feature>
<dbReference type="PIRSF" id="PIRSF006162">
    <property type="entry name" value="PgpA"/>
    <property type="match status" value="1"/>
</dbReference>
<keyword evidence="1" id="KW-1003">Cell membrane</keyword>